<evidence type="ECO:0000256" key="3">
    <source>
        <dbReference type="ARBA" id="ARBA00011245"/>
    </source>
</evidence>
<feature type="binding site" evidence="10">
    <location>
        <position position="7"/>
    </location>
    <ligand>
        <name>Mg(2+)</name>
        <dbReference type="ChEBI" id="CHEBI:18420"/>
        <label>2</label>
    </ligand>
</feature>
<proteinExistence type="inferred from homology"/>
<dbReference type="Pfam" id="PF00075">
    <property type="entry name" value="RNase_H"/>
    <property type="match status" value="1"/>
</dbReference>
<evidence type="ECO:0000256" key="7">
    <source>
        <dbReference type="ARBA" id="ARBA00022759"/>
    </source>
</evidence>
<dbReference type="PANTHER" id="PTHR10642:SF26">
    <property type="entry name" value="RIBONUCLEASE H1"/>
    <property type="match status" value="1"/>
</dbReference>
<dbReference type="CDD" id="cd09278">
    <property type="entry name" value="RNase_HI_prokaryote_like"/>
    <property type="match status" value="1"/>
</dbReference>
<dbReference type="Proteomes" id="UP000824142">
    <property type="component" value="Unassembled WGS sequence"/>
</dbReference>
<dbReference type="AlphaFoldDB" id="A0A9D1MTF3"/>
<evidence type="ECO:0000259" key="11">
    <source>
        <dbReference type="PROSITE" id="PS50879"/>
    </source>
</evidence>
<evidence type="ECO:0000313" key="13">
    <source>
        <dbReference type="Proteomes" id="UP000824142"/>
    </source>
</evidence>
<evidence type="ECO:0000256" key="1">
    <source>
        <dbReference type="ARBA" id="ARBA00000077"/>
    </source>
</evidence>
<sequence>MLKIWTDGSCLGNPGPGGWAFIATNGKDVAERNGGEANTTNNRMELTAVIKALSAAKKHDEIEIHTDSQYVKNGMEKWVRQWKNNNWKNAEKKPVKNKELWQQLDELAQQKSIKWVWVKGHAGQEMNERCDELARNAAEKYK</sequence>
<dbReference type="PROSITE" id="PS50879">
    <property type="entry name" value="RNASE_H_1"/>
    <property type="match status" value="1"/>
</dbReference>
<keyword evidence="9 10" id="KW-0460">Magnesium</keyword>
<dbReference type="GO" id="GO:0003676">
    <property type="term" value="F:nucleic acid binding"/>
    <property type="evidence" value="ECO:0007669"/>
    <property type="project" value="InterPro"/>
</dbReference>
<evidence type="ECO:0000256" key="9">
    <source>
        <dbReference type="ARBA" id="ARBA00022842"/>
    </source>
</evidence>
<dbReference type="InterPro" id="IPR036397">
    <property type="entry name" value="RNaseH_sf"/>
</dbReference>
<dbReference type="InterPro" id="IPR050092">
    <property type="entry name" value="RNase_H"/>
</dbReference>
<comment type="similarity">
    <text evidence="2 10">Belongs to the RNase H family.</text>
</comment>
<dbReference type="InterPro" id="IPR012337">
    <property type="entry name" value="RNaseH-like_sf"/>
</dbReference>
<protein>
    <recommendedName>
        <fullName evidence="4 10">Ribonuclease H</fullName>
        <shortName evidence="10">RNase H</shortName>
        <ecNumber evidence="4 10">3.1.26.4</ecNumber>
    </recommendedName>
</protein>
<dbReference type="InterPro" id="IPR002156">
    <property type="entry name" value="RNaseH_domain"/>
</dbReference>
<dbReference type="SUPFAM" id="SSF53098">
    <property type="entry name" value="Ribonuclease H-like"/>
    <property type="match status" value="1"/>
</dbReference>
<feature type="binding site" evidence="10">
    <location>
        <position position="7"/>
    </location>
    <ligand>
        <name>Mg(2+)</name>
        <dbReference type="ChEBI" id="CHEBI:18420"/>
        <label>1</label>
    </ligand>
</feature>
<evidence type="ECO:0000256" key="10">
    <source>
        <dbReference type="HAMAP-Rule" id="MF_00042"/>
    </source>
</evidence>
<keyword evidence="7 10" id="KW-0255">Endonuclease</keyword>
<comment type="cofactor">
    <cofactor evidence="10">
        <name>Mg(2+)</name>
        <dbReference type="ChEBI" id="CHEBI:18420"/>
    </cofactor>
    <text evidence="10">Binds 1 Mg(2+) ion per subunit. May bind a second metal ion at a regulatory site, or after substrate binding.</text>
</comment>
<evidence type="ECO:0000256" key="2">
    <source>
        <dbReference type="ARBA" id="ARBA00005300"/>
    </source>
</evidence>
<feature type="binding site" evidence="10">
    <location>
        <position position="45"/>
    </location>
    <ligand>
        <name>Mg(2+)</name>
        <dbReference type="ChEBI" id="CHEBI:18420"/>
        <label>1</label>
    </ligand>
</feature>
<keyword evidence="10" id="KW-0963">Cytoplasm</keyword>
<feature type="binding site" evidence="10">
    <location>
        <position position="67"/>
    </location>
    <ligand>
        <name>Mg(2+)</name>
        <dbReference type="ChEBI" id="CHEBI:18420"/>
        <label>1</label>
    </ligand>
</feature>
<keyword evidence="5 10" id="KW-0540">Nuclease</keyword>
<evidence type="ECO:0000313" key="12">
    <source>
        <dbReference type="EMBL" id="HIU65774.1"/>
    </source>
</evidence>
<comment type="subunit">
    <text evidence="3 10">Monomer.</text>
</comment>
<reference evidence="12" key="1">
    <citation type="submission" date="2020-10" db="EMBL/GenBank/DDBJ databases">
        <authorList>
            <person name="Gilroy R."/>
        </authorList>
    </citation>
    <scope>NUCLEOTIDE SEQUENCE</scope>
    <source>
        <strain evidence="12">CHK136-897</strain>
    </source>
</reference>
<comment type="catalytic activity">
    <reaction evidence="1 10">
        <text>Endonucleolytic cleavage to 5'-phosphomonoester.</text>
        <dbReference type="EC" id="3.1.26.4"/>
    </reaction>
</comment>
<dbReference type="InterPro" id="IPR022892">
    <property type="entry name" value="RNaseHI"/>
</dbReference>
<comment type="subcellular location">
    <subcellularLocation>
        <location evidence="10">Cytoplasm</location>
    </subcellularLocation>
</comment>
<organism evidence="12 13">
    <name type="scientific">Candidatus Enterousia avicola</name>
    <dbReference type="NCBI Taxonomy" id="2840787"/>
    <lineage>
        <taxon>Bacteria</taxon>
        <taxon>Pseudomonadati</taxon>
        <taxon>Pseudomonadota</taxon>
        <taxon>Alphaproteobacteria</taxon>
        <taxon>Candidatus Enterousia</taxon>
    </lineage>
</organism>
<accession>A0A9D1MTF3</accession>
<dbReference type="GO" id="GO:0005737">
    <property type="term" value="C:cytoplasm"/>
    <property type="evidence" value="ECO:0007669"/>
    <property type="project" value="UniProtKB-SubCell"/>
</dbReference>
<dbReference type="HAMAP" id="MF_00042">
    <property type="entry name" value="RNase_H"/>
    <property type="match status" value="1"/>
</dbReference>
<reference evidence="12" key="2">
    <citation type="journal article" date="2021" name="PeerJ">
        <title>Extensive microbial diversity within the chicken gut microbiome revealed by metagenomics and culture.</title>
        <authorList>
            <person name="Gilroy R."/>
            <person name="Ravi A."/>
            <person name="Getino M."/>
            <person name="Pursley I."/>
            <person name="Horton D.L."/>
            <person name="Alikhan N.F."/>
            <person name="Baker D."/>
            <person name="Gharbi K."/>
            <person name="Hall N."/>
            <person name="Watson M."/>
            <person name="Adriaenssens E.M."/>
            <person name="Foster-Nyarko E."/>
            <person name="Jarju S."/>
            <person name="Secka A."/>
            <person name="Antonio M."/>
            <person name="Oren A."/>
            <person name="Chaudhuri R.R."/>
            <person name="La Ragione R."/>
            <person name="Hildebrand F."/>
            <person name="Pallen M.J."/>
        </authorList>
    </citation>
    <scope>NUCLEOTIDE SEQUENCE</scope>
    <source>
        <strain evidence="12">CHK136-897</strain>
    </source>
</reference>
<dbReference type="GO" id="GO:0000287">
    <property type="term" value="F:magnesium ion binding"/>
    <property type="evidence" value="ECO:0007669"/>
    <property type="project" value="UniProtKB-UniRule"/>
</dbReference>
<comment type="caution">
    <text evidence="12">The sequence shown here is derived from an EMBL/GenBank/DDBJ whole genome shotgun (WGS) entry which is preliminary data.</text>
</comment>
<dbReference type="NCBIfam" id="NF001236">
    <property type="entry name" value="PRK00203.1"/>
    <property type="match status" value="1"/>
</dbReference>
<feature type="binding site" evidence="10">
    <location>
        <position position="131"/>
    </location>
    <ligand>
        <name>Mg(2+)</name>
        <dbReference type="ChEBI" id="CHEBI:18420"/>
        <label>2</label>
    </ligand>
</feature>
<name>A0A9D1MTF3_9PROT</name>
<dbReference type="GO" id="GO:0043137">
    <property type="term" value="P:DNA replication, removal of RNA primer"/>
    <property type="evidence" value="ECO:0007669"/>
    <property type="project" value="TreeGrafter"/>
</dbReference>
<dbReference type="GO" id="GO:0004523">
    <property type="term" value="F:RNA-DNA hybrid ribonuclease activity"/>
    <property type="evidence" value="ECO:0007669"/>
    <property type="project" value="UniProtKB-UniRule"/>
</dbReference>
<dbReference type="Gene3D" id="3.30.420.10">
    <property type="entry name" value="Ribonuclease H-like superfamily/Ribonuclease H"/>
    <property type="match status" value="1"/>
</dbReference>
<dbReference type="EMBL" id="DVNO01000035">
    <property type="protein sequence ID" value="HIU65774.1"/>
    <property type="molecule type" value="Genomic_DNA"/>
</dbReference>
<dbReference type="PANTHER" id="PTHR10642">
    <property type="entry name" value="RIBONUCLEASE H1"/>
    <property type="match status" value="1"/>
</dbReference>
<keyword evidence="6 10" id="KW-0479">Metal-binding</keyword>
<keyword evidence="8 10" id="KW-0378">Hydrolase</keyword>
<dbReference type="EC" id="3.1.26.4" evidence="4 10"/>
<evidence type="ECO:0000256" key="6">
    <source>
        <dbReference type="ARBA" id="ARBA00022723"/>
    </source>
</evidence>
<comment type="function">
    <text evidence="10">Endonuclease that specifically degrades the RNA of RNA-DNA hybrids.</text>
</comment>
<evidence type="ECO:0000256" key="5">
    <source>
        <dbReference type="ARBA" id="ARBA00022722"/>
    </source>
</evidence>
<feature type="domain" description="RNase H type-1" evidence="11">
    <location>
        <begin position="1"/>
        <end position="139"/>
    </location>
</feature>
<evidence type="ECO:0000256" key="4">
    <source>
        <dbReference type="ARBA" id="ARBA00012180"/>
    </source>
</evidence>
<gene>
    <name evidence="10 12" type="primary">rnhA</name>
    <name evidence="12" type="ORF">IAC63_04025</name>
</gene>
<evidence type="ECO:0000256" key="8">
    <source>
        <dbReference type="ARBA" id="ARBA00022801"/>
    </source>
</evidence>